<evidence type="ECO:0000256" key="1">
    <source>
        <dbReference type="ARBA" id="ARBA00006436"/>
    </source>
</evidence>
<evidence type="ECO:0000313" key="3">
    <source>
        <dbReference type="EMBL" id="ODR94263.1"/>
    </source>
</evidence>
<dbReference type="EMBL" id="LPWF01000036">
    <property type="protein sequence ID" value="ODR94263.1"/>
    <property type="molecule type" value="Genomic_DNA"/>
</dbReference>
<dbReference type="AlphaFoldDB" id="A0A1E3VL81"/>
<comment type="similarity">
    <text evidence="1">Belongs to the UPF0174 family.</text>
</comment>
<name>A0A1E3VL81_9HYPH</name>
<accession>A0A1E3VL81</accession>
<protein>
    <recommendedName>
        <fullName evidence="2">Ubiquinol-cytochrome c chaperone domain-containing protein</fullName>
    </recommendedName>
</protein>
<organism evidence="3 4">
    <name type="scientific">Methyloceanibacter superfactus</name>
    <dbReference type="NCBI Taxonomy" id="1774969"/>
    <lineage>
        <taxon>Bacteria</taxon>
        <taxon>Pseudomonadati</taxon>
        <taxon>Pseudomonadota</taxon>
        <taxon>Alphaproteobacteria</taxon>
        <taxon>Hyphomicrobiales</taxon>
        <taxon>Hyphomicrobiaceae</taxon>
        <taxon>Methyloceanibacter</taxon>
    </lineage>
</organism>
<proteinExistence type="inferred from homology"/>
<evidence type="ECO:0000313" key="4">
    <source>
        <dbReference type="Proteomes" id="UP000094472"/>
    </source>
</evidence>
<gene>
    <name evidence="3" type="ORF">AUC69_03735</name>
</gene>
<keyword evidence="4" id="KW-1185">Reference proteome</keyword>
<reference evidence="3 4" key="1">
    <citation type="journal article" date="2016" name="Environ. Microbiol.">
        <title>New Methyloceanibacter diversity from North Sea sediments includes methanotroph containing solely the soluble methane monooxygenase.</title>
        <authorList>
            <person name="Vekeman B."/>
            <person name="Kerckhof F.M."/>
            <person name="Cremers G."/>
            <person name="de Vos P."/>
            <person name="Vandamme P."/>
            <person name="Boon N."/>
            <person name="Op den Camp H.J."/>
            <person name="Heylen K."/>
        </authorList>
    </citation>
    <scope>NUCLEOTIDE SEQUENCE [LARGE SCALE GENOMIC DNA]</scope>
    <source>
        <strain evidence="3 4">R-67175</strain>
    </source>
</reference>
<dbReference type="RefSeq" id="WP_083239509.1">
    <property type="nucleotide sequence ID" value="NZ_LPWF01000036.1"/>
</dbReference>
<dbReference type="InterPro" id="IPR021150">
    <property type="entry name" value="Ubiq_cyt_c_chap"/>
</dbReference>
<dbReference type="STRING" id="1774969.AUC69_03735"/>
<dbReference type="OrthoDB" id="7158889at2"/>
<comment type="caution">
    <text evidence="3">The sequence shown here is derived from an EMBL/GenBank/DDBJ whole genome shotgun (WGS) entry which is preliminary data.</text>
</comment>
<evidence type="ECO:0000259" key="2">
    <source>
        <dbReference type="Pfam" id="PF03981"/>
    </source>
</evidence>
<dbReference type="Proteomes" id="UP000094472">
    <property type="component" value="Unassembled WGS sequence"/>
</dbReference>
<dbReference type="Pfam" id="PF03981">
    <property type="entry name" value="Ubiq_cyt_C_chap"/>
    <property type="match status" value="1"/>
</dbReference>
<sequence>MGAGYARGRFTLLSLHLFAVLHRLTESGPQAPETARGLAQKLADRFTADMDTVLRELGVSDLRVPKKVRGLAASGAAVMQAYEEGLAGGETALAGAIAGTLPLDETAARAAGGRLAPYVMAAVRHLEAQPLDDLSEGRLTFPDIEA</sequence>
<feature type="domain" description="Ubiquinol-cytochrome c chaperone" evidence="2">
    <location>
        <begin position="7"/>
        <end position="141"/>
    </location>
</feature>